<evidence type="ECO:0000256" key="1">
    <source>
        <dbReference type="SAM" id="MobiDB-lite"/>
    </source>
</evidence>
<comment type="caution">
    <text evidence="2">The sequence shown here is derived from an EMBL/GenBank/DDBJ whole genome shotgun (WGS) entry which is preliminary data.</text>
</comment>
<evidence type="ECO:0000313" key="3">
    <source>
        <dbReference type="Proteomes" id="UP000554726"/>
    </source>
</evidence>
<organism evidence="2 3">
    <name type="scientific">Xanthomonas cannabis</name>
    <dbReference type="NCBI Taxonomy" id="1885674"/>
    <lineage>
        <taxon>Bacteria</taxon>
        <taxon>Pseudomonadati</taxon>
        <taxon>Pseudomonadota</taxon>
        <taxon>Gammaproteobacteria</taxon>
        <taxon>Lysobacterales</taxon>
        <taxon>Lysobacteraceae</taxon>
        <taxon>Xanthomonas</taxon>
    </lineage>
</organism>
<keyword evidence="3" id="KW-1185">Reference proteome</keyword>
<name>A0ABR6JS34_9XANT</name>
<gene>
    <name evidence="2" type="ORF">FHR60_003903</name>
</gene>
<evidence type="ECO:0000313" key="2">
    <source>
        <dbReference type="EMBL" id="MBB4595188.1"/>
    </source>
</evidence>
<dbReference type="EMBL" id="JACHNS010000010">
    <property type="protein sequence ID" value="MBB4595188.1"/>
    <property type="molecule type" value="Genomic_DNA"/>
</dbReference>
<reference evidence="2 3" key="1">
    <citation type="submission" date="2020-08" db="EMBL/GenBank/DDBJ databases">
        <title>Studying the diversity of plant-associated saprophytic bacteria and their role in host health and plant-pathogen interactions.</title>
        <authorList>
            <person name="Potnis N."/>
        </authorList>
    </citation>
    <scope>NUCLEOTIDE SEQUENCE [LARGE SCALE GENOMIC DNA]</scope>
    <source>
        <strain evidence="2 3">F16</strain>
    </source>
</reference>
<feature type="compositionally biased region" description="Polar residues" evidence="1">
    <location>
        <begin position="148"/>
        <end position="157"/>
    </location>
</feature>
<dbReference type="Proteomes" id="UP000554726">
    <property type="component" value="Unassembled WGS sequence"/>
</dbReference>
<protein>
    <submittedName>
        <fullName evidence="2">Uncharacterized protein</fullName>
    </submittedName>
</protein>
<accession>A0ABR6JS34</accession>
<feature type="region of interest" description="Disordered" evidence="1">
    <location>
        <begin position="1"/>
        <end position="29"/>
    </location>
</feature>
<feature type="region of interest" description="Disordered" evidence="1">
    <location>
        <begin position="127"/>
        <end position="157"/>
    </location>
</feature>
<feature type="region of interest" description="Disordered" evidence="1">
    <location>
        <begin position="170"/>
        <end position="193"/>
    </location>
</feature>
<sequence>MSSPLAGHALNPSPGPCGGIHAATRSRNRQGHRTRQLAGCFFENILLGLRRAGWTFLVWSSARLAMESGERLSGRPVIQPEHVMHCLQTHTPTISTGPCPPTVAGPYAAWMPRKSLHGRIHGVSRDGGRARALQPSCRPADQGPAAKLQTSGSGPCSQVADQRIRALQPSCRSADHGPATRSQISRQGAEDLSPALPYIGGRSFVSGCWRARAQRPSRRRL</sequence>
<proteinExistence type="predicted"/>